<organism evidence="1 2">
    <name type="scientific">Arthrobacter liuii</name>
    <dbReference type="NCBI Taxonomy" id="1476996"/>
    <lineage>
        <taxon>Bacteria</taxon>
        <taxon>Bacillati</taxon>
        <taxon>Actinomycetota</taxon>
        <taxon>Actinomycetes</taxon>
        <taxon>Micrococcales</taxon>
        <taxon>Micrococcaceae</taxon>
        <taxon>Arthrobacter</taxon>
    </lineage>
</organism>
<gene>
    <name evidence="1" type="ORF">GCM10007170_46870</name>
</gene>
<dbReference type="EMBL" id="BMFW01000081">
    <property type="protein sequence ID" value="GGI03281.1"/>
    <property type="molecule type" value="Genomic_DNA"/>
</dbReference>
<dbReference type="InterPro" id="IPR024047">
    <property type="entry name" value="MM3350-like_sf"/>
</dbReference>
<protein>
    <submittedName>
        <fullName evidence="1">Uncharacterized protein</fullName>
    </submittedName>
</protein>
<comment type="caution">
    <text evidence="1">The sequence shown here is derived from an EMBL/GenBank/DDBJ whole genome shotgun (WGS) entry which is preliminary data.</text>
</comment>
<name>A0ABQ2B3E9_9MICC</name>
<reference evidence="2" key="1">
    <citation type="journal article" date="2019" name="Int. J. Syst. Evol. Microbiol.">
        <title>The Global Catalogue of Microorganisms (GCM) 10K type strain sequencing project: providing services to taxonomists for standard genome sequencing and annotation.</title>
        <authorList>
            <consortium name="The Broad Institute Genomics Platform"/>
            <consortium name="The Broad Institute Genome Sequencing Center for Infectious Disease"/>
            <person name="Wu L."/>
            <person name="Ma J."/>
        </authorList>
    </citation>
    <scope>NUCLEOTIDE SEQUENCE [LARGE SCALE GENOMIC DNA]</scope>
    <source>
        <strain evidence="2">CGMCC 1.12778</strain>
    </source>
</reference>
<dbReference type="SUPFAM" id="SSF159941">
    <property type="entry name" value="MM3350-like"/>
    <property type="match status" value="1"/>
</dbReference>
<dbReference type="Proteomes" id="UP000643279">
    <property type="component" value="Unassembled WGS sequence"/>
</dbReference>
<proteinExistence type="predicted"/>
<sequence length="54" mass="6012">MPGYEDIMDAWAKPSHPDHAEYSAWVAEMTGSTEPFDPAFLDIPAVNRTLATLF</sequence>
<keyword evidence="2" id="KW-1185">Reference proteome</keyword>
<evidence type="ECO:0000313" key="2">
    <source>
        <dbReference type="Proteomes" id="UP000643279"/>
    </source>
</evidence>
<accession>A0ABQ2B3E9</accession>
<evidence type="ECO:0000313" key="1">
    <source>
        <dbReference type="EMBL" id="GGI03281.1"/>
    </source>
</evidence>